<dbReference type="Gene3D" id="3.40.50.150">
    <property type="entry name" value="Vaccinia Virus protein VP39"/>
    <property type="match status" value="1"/>
</dbReference>
<dbReference type="PANTHER" id="PTHR32319">
    <property type="entry name" value="BACTERIAL HEMOLYSIN-LIKE PROTEIN"/>
    <property type="match status" value="1"/>
</dbReference>
<dbReference type="CDD" id="cd02440">
    <property type="entry name" value="AdoMet_MTases"/>
    <property type="match status" value="1"/>
</dbReference>
<dbReference type="OrthoDB" id="9784736at2"/>
<dbReference type="NCBIfam" id="TIGR00478">
    <property type="entry name" value="tly"/>
    <property type="match status" value="1"/>
</dbReference>
<dbReference type="InterPro" id="IPR002942">
    <property type="entry name" value="S4_RNA-bd"/>
</dbReference>
<dbReference type="PIRSF" id="PIRSF005578">
    <property type="entry name" value="TlyA"/>
    <property type="match status" value="1"/>
</dbReference>
<comment type="similarity">
    <text evidence="2">Belongs to the TlyA family.</text>
</comment>
<dbReference type="Pfam" id="PF01479">
    <property type="entry name" value="S4"/>
    <property type="match status" value="1"/>
</dbReference>
<keyword evidence="5" id="KW-0489">Methyltransferase</keyword>
<dbReference type="InterPro" id="IPR047048">
    <property type="entry name" value="TlyA"/>
</dbReference>
<evidence type="ECO:0000256" key="1">
    <source>
        <dbReference type="ARBA" id="ARBA00022884"/>
    </source>
</evidence>
<keyword evidence="6" id="KW-1185">Reference proteome</keyword>
<dbReference type="InterPro" id="IPR004538">
    <property type="entry name" value="Hemolysin_A/TlyA"/>
</dbReference>
<keyword evidence="5" id="KW-0808">Transferase</keyword>
<dbReference type="InterPro" id="IPR002877">
    <property type="entry name" value="RNA_MeTrfase_FtsJ_dom"/>
</dbReference>
<dbReference type="SUPFAM" id="SSF53335">
    <property type="entry name" value="S-adenosyl-L-methionine-dependent methyltransferases"/>
    <property type="match status" value="1"/>
</dbReference>
<sequence length="245" mass="25291">MRLDQALVSAGHAASRERARQMILAGQVELAGKVVTKPGASVADPAALRILVPDHPWVSRGALKLLGALDAFGLNPSGARALDIGASTGGFTEVLLARGADAVLALDVGQDQLAAKLRADPRVEALEQTNARDLTGNHLARLGAPDWIVCDASFISLTLALPPALALAAPGAVLVALIKPQFEAGREKVGKGGIVRDPAVQEAVCAKIRAWLADDQGWAILGLAPSPIDGPDGNKEFLIAARKPG</sequence>
<reference evidence="5 6" key="1">
    <citation type="submission" date="2017-07" db="EMBL/GenBank/DDBJ databases">
        <title>Elstera cyanobacteriorum sp. nov., a novel bacterium isolated from cyanobacterial aggregates in a eutrophic lake.</title>
        <authorList>
            <person name="Cai H."/>
        </authorList>
    </citation>
    <scope>NUCLEOTIDE SEQUENCE [LARGE SCALE GENOMIC DNA]</scope>
    <source>
        <strain evidence="5 6">TH019</strain>
    </source>
</reference>
<evidence type="ECO:0000313" key="6">
    <source>
        <dbReference type="Proteomes" id="UP000216361"/>
    </source>
</evidence>
<dbReference type="Proteomes" id="UP000216361">
    <property type="component" value="Unassembled WGS sequence"/>
</dbReference>
<evidence type="ECO:0000259" key="4">
    <source>
        <dbReference type="SMART" id="SM00363"/>
    </source>
</evidence>
<dbReference type="Gene3D" id="3.10.290.10">
    <property type="entry name" value="RNA-binding S4 domain"/>
    <property type="match status" value="1"/>
</dbReference>
<protein>
    <submittedName>
        <fullName evidence="5">TlyA family rRNA (Cytidine-2'-O)-methyltransferase</fullName>
    </submittedName>
</protein>
<dbReference type="PROSITE" id="PS50889">
    <property type="entry name" value="S4"/>
    <property type="match status" value="1"/>
</dbReference>
<dbReference type="RefSeq" id="WP_094408454.1">
    <property type="nucleotide sequence ID" value="NZ_BMJZ01000004.1"/>
</dbReference>
<evidence type="ECO:0000313" key="5">
    <source>
        <dbReference type="EMBL" id="OYQ19350.1"/>
    </source>
</evidence>
<dbReference type="PANTHER" id="PTHR32319:SF0">
    <property type="entry name" value="BACTERIAL HEMOLYSIN-LIKE PROTEIN"/>
    <property type="match status" value="1"/>
</dbReference>
<dbReference type="InterPro" id="IPR029063">
    <property type="entry name" value="SAM-dependent_MTases_sf"/>
</dbReference>
<keyword evidence="1 3" id="KW-0694">RNA-binding</keyword>
<dbReference type="SUPFAM" id="SSF55174">
    <property type="entry name" value="Alpha-L RNA-binding motif"/>
    <property type="match status" value="1"/>
</dbReference>
<dbReference type="AlphaFoldDB" id="A0A255XSW9"/>
<dbReference type="Pfam" id="PF01728">
    <property type="entry name" value="FtsJ"/>
    <property type="match status" value="1"/>
</dbReference>
<proteinExistence type="inferred from homology"/>
<dbReference type="GO" id="GO:0008168">
    <property type="term" value="F:methyltransferase activity"/>
    <property type="evidence" value="ECO:0007669"/>
    <property type="project" value="UniProtKB-KW"/>
</dbReference>
<dbReference type="GO" id="GO:0032259">
    <property type="term" value="P:methylation"/>
    <property type="evidence" value="ECO:0007669"/>
    <property type="project" value="UniProtKB-KW"/>
</dbReference>
<organism evidence="5 6">
    <name type="scientific">Elstera cyanobacteriorum</name>
    <dbReference type="NCBI Taxonomy" id="2022747"/>
    <lineage>
        <taxon>Bacteria</taxon>
        <taxon>Pseudomonadati</taxon>
        <taxon>Pseudomonadota</taxon>
        <taxon>Alphaproteobacteria</taxon>
        <taxon>Rhodospirillales</taxon>
        <taxon>Rhodospirillaceae</taxon>
        <taxon>Elstera</taxon>
    </lineage>
</organism>
<evidence type="ECO:0000256" key="2">
    <source>
        <dbReference type="ARBA" id="ARBA00029460"/>
    </source>
</evidence>
<feature type="domain" description="RNA-binding S4" evidence="4">
    <location>
        <begin position="1"/>
        <end position="63"/>
    </location>
</feature>
<accession>A0A255XSW9</accession>
<dbReference type="InterPro" id="IPR036986">
    <property type="entry name" value="S4_RNA-bd_sf"/>
</dbReference>
<name>A0A255XSW9_9PROT</name>
<comment type="caution">
    <text evidence="5">The sequence shown here is derived from an EMBL/GenBank/DDBJ whole genome shotgun (WGS) entry which is preliminary data.</text>
</comment>
<dbReference type="EMBL" id="NOXS01000031">
    <property type="protein sequence ID" value="OYQ19350.1"/>
    <property type="molecule type" value="Genomic_DNA"/>
</dbReference>
<evidence type="ECO:0000256" key="3">
    <source>
        <dbReference type="PROSITE-ProRule" id="PRU00182"/>
    </source>
</evidence>
<gene>
    <name evidence="5" type="ORF">CHR90_07930</name>
</gene>
<dbReference type="SMART" id="SM00363">
    <property type="entry name" value="S4"/>
    <property type="match status" value="1"/>
</dbReference>
<dbReference type="CDD" id="cd00165">
    <property type="entry name" value="S4"/>
    <property type="match status" value="1"/>
</dbReference>
<dbReference type="GO" id="GO:0003723">
    <property type="term" value="F:RNA binding"/>
    <property type="evidence" value="ECO:0007669"/>
    <property type="project" value="UniProtKB-KW"/>
</dbReference>